<accession>X1S566</accession>
<feature type="coiled-coil region" evidence="1">
    <location>
        <begin position="20"/>
        <end position="47"/>
    </location>
</feature>
<feature type="coiled-coil region" evidence="1">
    <location>
        <begin position="120"/>
        <end position="147"/>
    </location>
</feature>
<keyword evidence="1" id="KW-0175">Coiled coil</keyword>
<dbReference type="AlphaFoldDB" id="X1S566"/>
<sequence length="224" mass="25545">MELHSITKPDFQKKNPKPSIAEIQRQIDETQAEIEALDQTIESSKIKKLLPIWHRIQRRKDQNPALTLKEYRDYTGKAGPPATSLTPDKKHVLWMDALDSVVTEYGYEDTEALMEGLNQLGDASVRLQNLRSELSSLKHEVKEVEAGPTECETIKLDSECPVFPGEACRSEITECDGMSFSLVRQPSYWTGSTDGETQFIQRYARDARKEMREVVKPFKVVQSK</sequence>
<reference evidence="2" key="1">
    <citation type="journal article" date="2014" name="Front. Microbiol.">
        <title>High frequency of phylogenetically diverse reductive dehalogenase-homologous genes in deep subseafloor sedimentary metagenomes.</title>
        <authorList>
            <person name="Kawai M."/>
            <person name="Futagami T."/>
            <person name="Toyoda A."/>
            <person name="Takaki Y."/>
            <person name="Nishi S."/>
            <person name="Hori S."/>
            <person name="Arai W."/>
            <person name="Tsubouchi T."/>
            <person name="Morono Y."/>
            <person name="Uchiyama I."/>
            <person name="Ito T."/>
            <person name="Fujiyama A."/>
            <person name="Inagaki F."/>
            <person name="Takami H."/>
        </authorList>
    </citation>
    <scope>NUCLEOTIDE SEQUENCE</scope>
    <source>
        <strain evidence="2">Expedition CK06-06</strain>
    </source>
</reference>
<organism evidence="2">
    <name type="scientific">marine sediment metagenome</name>
    <dbReference type="NCBI Taxonomy" id="412755"/>
    <lineage>
        <taxon>unclassified sequences</taxon>
        <taxon>metagenomes</taxon>
        <taxon>ecological metagenomes</taxon>
    </lineage>
</organism>
<proteinExistence type="predicted"/>
<feature type="non-terminal residue" evidence="2">
    <location>
        <position position="224"/>
    </location>
</feature>
<gene>
    <name evidence="2" type="ORF">S12H4_18140</name>
</gene>
<protein>
    <submittedName>
        <fullName evidence="2">Uncharacterized protein</fullName>
    </submittedName>
</protein>
<name>X1S566_9ZZZZ</name>
<evidence type="ECO:0000256" key="1">
    <source>
        <dbReference type="SAM" id="Coils"/>
    </source>
</evidence>
<evidence type="ECO:0000313" key="2">
    <source>
        <dbReference type="EMBL" id="GAI74286.1"/>
    </source>
</evidence>
<dbReference type="EMBL" id="BARW01008932">
    <property type="protein sequence ID" value="GAI74286.1"/>
    <property type="molecule type" value="Genomic_DNA"/>
</dbReference>
<comment type="caution">
    <text evidence="2">The sequence shown here is derived from an EMBL/GenBank/DDBJ whole genome shotgun (WGS) entry which is preliminary data.</text>
</comment>